<evidence type="ECO:0000259" key="5">
    <source>
        <dbReference type="PROSITE" id="PS51782"/>
    </source>
</evidence>
<dbReference type="STRING" id="41067.A0A2I2F0I8"/>
<reference evidence="6 7" key="1">
    <citation type="submission" date="2017-12" db="EMBL/GenBank/DDBJ databases">
        <authorList>
            <consortium name="DOE Joint Genome Institute"/>
            <person name="Haridas S."/>
            <person name="Kjaerbolling I."/>
            <person name="Vesth T.C."/>
            <person name="Frisvad J.C."/>
            <person name="Nybo J.L."/>
            <person name="Theobald S."/>
            <person name="Kuo A."/>
            <person name="Bowyer P."/>
            <person name="Matsuda Y."/>
            <person name="Mondo S."/>
            <person name="Lyhne E.K."/>
            <person name="Kogle M.E."/>
            <person name="Clum A."/>
            <person name="Lipzen A."/>
            <person name="Salamov A."/>
            <person name="Ngan C.Y."/>
            <person name="Daum C."/>
            <person name="Chiniquy J."/>
            <person name="Barry K."/>
            <person name="LaButti K."/>
            <person name="Simmons B.A."/>
            <person name="Magnuson J.K."/>
            <person name="Mortensen U.H."/>
            <person name="Larsen T.O."/>
            <person name="Grigoriev I.V."/>
            <person name="Baker S.E."/>
            <person name="Andersen M.R."/>
            <person name="Nordberg H.P."/>
            <person name="Cantor M.N."/>
            <person name="Hua S.X."/>
        </authorList>
    </citation>
    <scope>NUCLEOTIDE SEQUENCE [LARGE SCALE GENOMIC DNA]</scope>
    <source>
        <strain evidence="6 7">CBS 102.13</strain>
    </source>
</reference>
<dbReference type="AlphaFoldDB" id="A0A2I2F0I8"/>
<dbReference type="PANTHER" id="PTHR34997">
    <property type="entry name" value="AM15"/>
    <property type="match status" value="1"/>
</dbReference>
<dbReference type="RefSeq" id="XP_024668156.1">
    <property type="nucleotide sequence ID" value="XM_024818104.1"/>
</dbReference>
<keyword evidence="2" id="KW-0843">Virulence</keyword>
<feature type="domain" description="LysM" evidence="5">
    <location>
        <begin position="213"/>
        <end position="258"/>
    </location>
</feature>
<sequence>MKIAWWSIILLWCSLATCWQVFPDSAVDEYEKKCADALSTNITTCLKAVHGLSSNNHYSQHGLDVICKDECRDNLQKYEQTVKKACPGVTYTSEWGNDFPISAVASTLVFNFNQTCLKDEGKYCNLVLGNLTKNDGDQCHKCTLLKLRNEAQFPYGSGPKVYSEAYPSFTSSCGFTGYPVTAPPTSKPSPSTSKNSTSTSVSATPTSSACKGKKYTIKKGDTCESVSKSQSVATMQLLLDNELQAYCHNFPTKGDLCIMNQCAVYTVKDGDTCKSVAKAHKITTVQLRSYNPWIDGNCYNFNRTIGTQICMDEPGDKYRPPSRPVGIPTSVSSATTASTAVPTPTNVADETTKQCGKYYAVKKGEDCSTMVKRFGISREDLGILNPGLNANCTNLLSDVSYCVTPVEDINNYPGAPGYVPSYSTIAWDTLPSATYEPVLKPHKLPLARGTAKDCQVYADGGDLQYDFGVSPCKAAEVIWEINEKQLLDWNPSLRSGGKNEGVGSGFEFIFLREFHHV</sequence>
<evidence type="ECO:0000256" key="3">
    <source>
        <dbReference type="SAM" id="MobiDB-lite"/>
    </source>
</evidence>
<keyword evidence="7" id="KW-1185">Reference proteome</keyword>
<feature type="domain" description="LysM" evidence="5">
    <location>
        <begin position="263"/>
        <end position="311"/>
    </location>
</feature>
<proteinExistence type="predicted"/>
<dbReference type="GO" id="GO:0008061">
    <property type="term" value="F:chitin binding"/>
    <property type="evidence" value="ECO:0007669"/>
    <property type="project" value="UniProtKB-KW"/>
</dbReference>
<keyword evidence="1" id="KW-0147">Chitin-binding</keyword>
<gene>
    <name evidence="6" type="ORF">BDW47DRAFT_134501</name>
</gene>
<evidence type="ECO:0000256" key="2">
    <source>
        <dbReference type="ARBA" id="ARBA00023026"/>
    </source>
</evidence>
<evidence type="ECO:0000313" key="7">
    <source>
        <dbReference type="Proteomes" id="UP000234585"/>
    </source>
</evidence>
<feature type="region of interest" description="Disordered" evidence="3">
    <location>
        <begin position="184"/>
        <end position="211"/>
    </location>
</feature>
<name>A0A2I2F0I8_ASPCN</name>
<dbReference type="PROSITE" id="PS51782">
    <property type="entry name" value="LYSM"/>
    <property type="match status" value="3"/>
</dbReference>
<dbReference type="PANTHER" id="PTHR34997:SF1">
    <property type="entry name" value="PEPTIDOGLYCAN-BINDING LYSIN DOMAIN"/>
    <property type="match status" value="1"/>
</dbReference>
<dbReference type="InterPro" id="IPR052210">
    <property type="entry name" value="LysM1-like"/>
</dbReference>
<dbReference type="Pfam" id="PF01476">
    <property type="entry name" value="LysM"/>
    <property type="match status" value="2"/>
</dbReference>
<feature type="compositionally biased region" description="Low complexity" evidence="3">
    <location>
        <begin position="188"/>
        <end position="208"/>
    </location>
</feature>
<evidence type="ECO:0000313" key="6">
    <source>
        <dbReference type="EMBL" id="PLB34144.1"/>
    </source>
</evidence>
<keyword evidence="4" id="KW-0732">Signal</keyword>
<feature type="signal peptide" evidence="4">
    <location>
        <begin position="1"/>
        <end position="18"/>
    </location>
</feature>
<dbReference type="OrthoDB" id="5985073at2759"/>
<dbReference type="CDD" id="cd00118">
    <property type="entry name" value="LysM"/>
    <property type="match status" value="1"/>
</dbReference>
<dbReference type="SMART" id="SM00257">
    <property type="entry name" value="LysM"/>
    <property type="match status" value="3"/>
</dbReference>
<organism evidence="6 7">
    <name type="scientific">Aspergillus candidus</name>
    <dbReference type="NCBI Taxonomy" id="41067"/>
    <lineage>
        <taxon>Eukaryota</taxon>
        <taxon>Fungi</taxon>
        <taxon>Dikarya</taxon>
        <taxon>Ascomycota</taxon>
        <taxon>Pezizomycotina</taxon>
        <taxon>Eurotiomycetes</taxon>
        <taxon>Eurotiomycetidae</taxon>
        <taxon>Eurotiales</taxon>
        <taxon>Aspergillaceae</taxon>
        <taxon>Aspergillus</taxon>
        <taxon>Aspergillus subgen. Circumdati</taxon>
    </lineage>
</organism>
<dbReference type="Gene3D" id="3.10.350.10">
    <property type="entry name" value="LysM domain"/>
    <property type="match status" value="2"/>
</dbReference>
<dbReference type="InterPro" id="IPR036779">
    <property type="entry name" value="LysM_dom_sf"/>
</dbReference>
<feature type="chain" id="PRO_5014129620" description="LysM domain-containing protein" evidence="4">
    <location>
        <begin position="19"/>
        <end position="517"/>
    </location>
</feature>
<protein>
    <recommendedName>
        <fullName evidence="5">LysM domain-containing protein</fullName>
    </recommendedName>
</protein>
<dbReference type="Proteomes" id="UP000234585">
    <property type="component" value="Unassembled WGS sequence"/>
</dbReference>
<dbReference type="InterPro" id="IPR018392">
    <property type="entry name" value="LysM"/>
</dbReference>
<evidence type="ECO:0000256" key="1">
    <source>
        <dbReference type="ARBA" id="ARBA00022669"/>
    </source>
</evidence>
<dbReference type="EMBL" id="KZ559185">
    <property type="protein sequence ID" value="PLB34144.1"/>
    <property type="molecule type" value="Genomic_DNA"/>
</dbReference>
<evidence type="ECO:0000256" key="4">
    <source>
        <dbReference type="SAM" id="SignalP"/>
    </source>
</evidence>
<dbReference type="GeneID" id="36525264"/>
<dbReference type="SUPFAM" id="SSF54106">
    <property type="entry name" value="LysM domain"/>
    <property type="match status" value="1"/>
</dbReference>
<accession>A0A2I2F0I8</accession>
<feature type="domain" description="LysM" evidence="5">
    <location>
        <begin position="357"/>
        <end position="403"/>
    </location>
</feature>